<dbReference type="Proteomes" id="UP001153636">
    <property type="component" value="Chromosome 1"/>
</dbReference>
<evidence type="ECO:0000313" key="2">
    <source>
        <dbReference type="Proteomes" id="UP001153636"/>
    </source>
</evidence>
<dbReference type="EMBL" id="OV651813">
    <property type="protein sequence ID" value="CAH1099477.1"/>
    <property type="molecule type" value="Genomic_DNA"/>
</dbReference>
<name>A0A9P0C9I6_9CUCU</name>
<dbReference type="OrthoDB" id="6774637at2759"/>
<accession>A0A9P0C9I6</accession>
<gene>
    <name evidence="1" type="ORF">PSYICH_LOCUS379</name>
</gene>
<reference evidence="1" key="1">
    <citation type="submission" date="2022-01" db="EMBL/GenBank/DDBJ databases">
        <authorList>
            <person name="King R."/>
        </authorList>
    </citation>
    <scope>NUCLEOTIDE SEQUENCE</scope>
</reference>
<keyword evidence="2" id="KW-1185">Reference proteome</keyword>
<proteinExistence type="predicted"/>
<protein>
    <submittedName>
        <fullName evidence="1">Uncharacterized protein</fullName>
    </submittedName>
</protein>
<dbReference type="AlphaFoldDB" id="A0A9P0C9I6"/>
<sequence>MEKNVVKKSGNMIKRKGNTCAQKILHQKEDILGGKVKVKFHKTCRKTFISSQNIGYISQSSETENASSSRTRYPKDGFNIRQICLICNRSGKKGQQRLTSVHTDSTSSDSTASYNEDFQVIKENEILILHKAAGILKKKIREFHIPQSNFPNPDDMNQVEFEKQVPNELLKFVSWLIDDDCYESVNDKIIS</sequence>
<evidence type="ECO:0000313" key="1">
    <source>
        <dbReference type="EMBL" id="CAH1099477.1"/>
    </source>
</evidence>
<organism evidence="1 2">
    <name type="scientific">Psylliodes chrysocephalus</name>
    <dbReference type="NCBI Taxonomy" id="3402493"/>
    <lineage>
        <taxon>Eukaryota</taxon>
        <taxon>Metazoa</taxon>
        <taxon>Ecdysozoa</taxon>
        <taxon>Arthropoda</taxon>
        <taxon>Hexapoda</taxon>
        <taxon>Insecta</taxon>
        <taxon>Pterygota</taxon>
        <taxon>Neoptera</taxon>
        <taxon>Endopterygota</taxon>
        <taxon>Coleoptera</taxon>
        <taxon>Polyphaga</taxon>
        <taxon>Cucujiformia</taxon>
        <taxon>Chrysomeloidea</taxon>
        <taxon>Chrysomelidae</taxon>
        <taxon>Galerucinae</taxon>
        <taxon>Alticini</taxon>
        <taxon>Psylliodes</taxon>
    </lineage>
</organism>